<organism evidence="10 12">
    <name type="scientific">Raphanus sativus</name>
    <name type="common">Radish</name>
    <name type="synonym">Raphanus raphanistrum var. sativus</name>
    <dbReference type="NCBI Taxonomy" id="3726"/>
    <lineage>
        <taxon>Eukaryota</taxon>
        <taxon>Viridiplantae</taxon>
        <taxon>Streptophyta</taxon>
        <taxon>Embryophyta</taxon>
        <taxon>Tracheophyta</taxon>
        <taxon>Spermatophyta</taxon>
        <taxon>Magnoliopsida</taxon>
        <taxon>eudicotyledons</taxon>
        <taxon>Gunneridae</taxon>
        <taxon>Pentapetalae</taxon>
        <taxon>rosids</taxon>
        <taxon>malvids</taxon>
        <taxon>Brassicales</taxon>
        <taxon>Brassicaceae</taxon>
        <taxon>Brassiceae</taxon>
        <taxon>Raphanus</taxon>
    </lineage>
</organism>
<name>A0A6J0K5B9_RAPSA</name>
<reference evidence="11 12" key="2">
    <citation type="submission" date="2025-04" db="UniProtKB">
        <authorList>
            <consortium name="RefSeq"/>
        </authorList>
    </citation>
    <scope>IDENTIFICATION</scope>
    <source>
        <tissue evidence="11 12">Leaf</tissue>
    </source>
</reference>
<keyword evidence="3" id="KW-0808">Transferase</keyword>
<dbReference type="KEGG" id="rsz:108814167"/>
<dbReference type="Pfam" id="PF13639">
    <property type="entry name" value="zf-RING_2"/>
    <property type="match status" value="1"/>
</dbReference>
<feature type="domain" description="RING-type" evidence="9">
    <location>
        <begin position="181"/>
        <end position="221"/>
    </location>
</feature>
<evidence type="ECO:0000256" key="3">
    <source>
        <dbReference type="ARBA" id="ARBA00022679"/>
    </source>
</evidence>
<evidence type="ECO:0000259" key="9">
    <source>
        <dbReference type="PROSITE" id="PS50089"/>
    </source>
</evidence>
<dbReference type="OrthoDB" id="8062037at2759"/>
<evidence type="ECO:0000313" key="12">
    <source>
        <dbReference type="RefSeq" id="XP_018442179.1"/>
    </source>
</evidence>
<keyword evidence="10" id="KW-1185">Reference proteome</keyword>
<dbReference type="PANTHER" id="PTHR46463:SF91">
    <property type="entry name" value="RING_U-BOX SUPERFAMILY PROTEIN"/>
    <property type="match status" value="1"/>
</dbReference>
<keyword evidence="5 8" id="KW-0863">Zinc-finger</keyword>
<evidence type="ECO:0000256" key="6">
    <source>
        <dbReference type="ARBA" id="ARBA00022786"/>
    </source>
</evidence>
<dbReference type="PROSITE" id="PS50089">
    <property type="entry name" value="ZF_RING_2"/>
    <property type="match status" value="1"/>
</dbReference>
<evidence type="ECO:0000256" key="1">
    <source>
        <dbReference type="ARBA" id="ARBA00000900"/>
    </source>
</evidence>
<evidence type="ECO:0000313" key="10">
    <source>
        <dbReference type="Proteomes" id="UP000504610"/>
    </source>
</evidence>
<evidence type="ECO:0000313" key="11">
    <source>
        <dbReference type="RefSeq" id="XP_018442178.1"/>
    </source>
</evidence>
<dbReference type="SUPFAM" id="SSF57850">
    <property type="entry name" value="RING/U-box"/>
    <property type="match status" value="1"/>
</dbReference>
<dbReference type="Gene3D" id="3.30.40.10">
    <property type="entry name" value="Zinc/RING finger domain, C3HC4 (zinc finger)"/>
    <property type="match status" value="1"/>
</dbReference>
<dbReference type="GO" id="GO:0008270">
    <property type="term" value="F:zinc ion binding"/>
    <property type="evidence" value="ECO:0007669"/>
    <property type="project" value="UniProtKB-KW"/>
</dbReference>
<dbReference type="RefSeq" id="XP_018442179.1">
    <property type="nucleotide sequence ID" value="XM_018586677.2"/>
</dbReference>
<dbReference type="InterPro" id="IPR001841">
    <property type="entry name" value="Znf_RING"/>
</dbReference>
<dbReference type="CDD" id="cd23116">
    <property type="entry name" value="RING-H2_AIRP1-like"/>
    <property type="match status" value="1"/>
</dbReference>
<dbReference type="RefSeq" id="XP_018442178.1">
    <property type="nucleotide sequence ID" value="XM_018586676.2"/>
</dbReference>
<dbReference type="EC" id="2.3.2.27" evidence="2"/>
<comment type="catalytic activity">
    <reaction evidence="1">
        <text>S-ubiquitinyl-[E2 ubiquitin-conjugating enzyme]-L-cysteine + [acceptor protein]-L-lysine = [E2 ubiquitin-conjugating enzyme]-L-cysteine + N(6)-ubiquitinyl-[acceptor protein]-L-lysine.</text>
        <dbReference type="EC" id="2.3.2.27"/>
    </reaction>
</comment>
<dbReference type="AlphaFoldDB" id="A0A6J0K5B9"/>
<dbReference type="Proteomes" id="UP000504610">
    <property type="component" value="Chromosome 7"/>
</dbReference>
<evidence type="ECO:0000256" key="8">
    <source>
        <dbReference type="PROSITE-ProRule" id="PRU00175"/>
    </source>
</evidence>
<keyword evidence="6" id="KW-0833">Ubl conjugation pathway</keyword>
<accession>A0A6J0K5B9</accession>
<dbReference type="GeneID" id="108814167"/>
<protein>
    <recommendedName>
        <fullName evidence="2">RING-type E3 ubiquitin transferase</fullName>
        <ecNumber evidence="2">2.3.2.27</ecNumber>
    </recommendedName>
</protein>
<evidence type="ECO:0000256" key="7">
    <source>
        <dbReference type="ARBA" id="ARBA00022833"/>
    </source>
</evidence>
<evidence type="ECO:0000256" key="5">
    <source>
        <dbReference type="ARBA" id="ARBA00022771"/>
    </source>
</evidence>
<keyword evidence="4" id="KW-0479">Metal-binding</keyword>
<evidence type="ECO:0000256" key="2">
    <source>
        <dbReference type="ARBA" id="ARBA00012483"/>
    </source>
</evidence>
<keyword evidence="7" id="KW-0862">Zinc</keyword>
<proteinExistence type="predicted"/>
<dbReference type="PANTHER" id="PTHR46463">
    <property type="entry name" value="ZINC FINGER, RING/FYVE/PHD-TYPE"/>
    <property type="match status" value="1"/>
</dbReference>
<dbReference type="SMART" id="SM00184">
    <property type="entry name" value="RING"/>
    <property type="match status" value="1"/>
</dbReference>
<dbReference type="InterPro" id="IPR013083">
    <property type="entry name" value="Znf_RING/FYVE/PHD"/>
</dbReference>
<gene>
    <name evidence="11 12" type="primary">LOC108814167</name>
</gene>
<sequence>MGCVSSCFRVEEYEDYTNPTSSINRNSPCPRCLVNTLLNLYVTLFRRSETRSLPSSLQATTTTTVSITSSTSYDNFMSNTFHSTPRPLPYDADPGFFRSRLVSRRDKGSSHSHEEAELLRSDADVVDSESSKWAASKLMVSTGEDSKEDFSKSTRRILKSKSMDAGSNEGVYVMSDDEDVCPTCLEEYTAENPKIVTKCSHHFHLGCIYEWMERSEDCPVCGKVMEFNESP</sequence>
<evidence type="ECO:0000256" key="4">
    <source>
        <dbReference type="ARBA" id="ARBA00022723"/>
    </source>
</evidence>
<dbReference type="GO" id="GO:0061630">
    <property type="term" value="F:ubiquitin protein ligase activity"/>
    <property type="evidence" value="ECO:0007669"/>
    <property type="project" value="UniProtKB-EC"/>
</dbReference>
<reference evidence="10" key="1">
    <citation type="journal article" date="2019" name="Database">
        <title>The radish genome database (RadishGD): an integrated information resource for radish genomics.</title>
        <authorList>
            <person name="Yu H.J."/>
            <person name="Baek S."/>
            <person name="Lee Y.J."/>
            <person name="Cho A."/>
            <person name="Mun J.H."/>
        </authorList>
    </citation>
    <scope>NUCLEOTIDE SEQUENCE [LARGE SCALE GENOMIC DNA]</scope>
    <source>
        <strain evidence="10">cv. WK10039</strain>
    </source>
</reference>